<dbReference type="Gene3D" id="3.40.50.150">
    <property type="entry name" value="Vaccinia Virus protein VP39"/>
    <property type="match status" value="1"/>
</dbReference>
<evidence type="ECO:0000313" key="2">
    <source>
        <dbReference type="EMBL" id="TWG01582.1"/>
    </source>
</evidence>
<dbReference type="SUPFAM" id="SSF53335">
    <property type="entry name" value="S-adenosyl-L-methionine-dependent methyltransferases"/>
    <property type="match status" value="1"/>
</dbReference>
<dbReference type="GO" id="GO:0017000">
    <property type="term" value="P:antibiotic biosynthetic process"/>
    <property type="evidence" value="ECO:0007669"/>
    <property type="project" value="UniProtKB-ARBA"/>
</dbReference>
<dbReference type="InterPro" id="IPR029063">
    <property type="entry name" value="SAM-dependent_MTases_sf"/>
</dbReference>
<dbReference type="GO" id="GO:0008168">
    <property type="term" value="F:methyltransferase activity"/>
    <property type="evidence" value="ECO:0007669"/>
    <property type="project" value="UniProtKB-KW"/>
</dbReference>
<keyword evidence="2" id="KW-0489">Methyltransferase</keyword>
<sequence length="271" mass="29542">MARQGRWYTCLVTEVDRLFTEPVLAELYDPFCVGRADFDFYLPLLAAAGSVLDVGCGTGELLRRARAAGHRGRLCGLDPAEAMLAVARRAAPELEWHHGDLDSIDLSSGDLNSGDLEGARWDGEFELVVMTGHAFQALTGDAQLHAALAAVRRALAPGGRFVFETRNPAAREWERWTPDVVDEADGVSYWREVEQPVTGDLVSFSHTFTHPDWPHPETARSTLRFLDPPALDVFLARAGLSVEARYGDWDGSPPAAGSPEIITVAKGESDA</sequence>
<comment type="caution">
    <text evidence="2">The sequence shown here is derived from an EMBL/GenBank/DDBJ whole genome shotgun (WGS) entry which is preliminary data.</text>
</comment>
<dbReference type="InterPro" id="IPR013217">
    <property type="entry name" value="Methyltransf_12"/>
</dbReference>
<dbReference type="CDD" id="cd02440">
    <property type="entry name" value="AdoMet_MTases"/>
    <property type="match status" value="1"/>
</dbReference>
<organism evidence="2 3">
    <name type="scientific">Kitasatospora viridis</name>
    <dbReference type="NCBI Taxonomy" id="281105"/>
    <lineage>
        <taxon>Bacteria</taxon>
        <taxon>Bacillati</taxon>
        <taxon>Actinomycetota</taxon>
        <taxon>Actinomycetes</taxon>
        <taxon>Kitasatosporales</taxon>
        <taxon>Streptomycetaceae</taxon>
        <taxon>Kitasatospora</taxon>
    </lineage>
</organism>
<keyword evidence="2" id="KW-0808">Transferase</keyword>
<keyword evidence="2" id="KW-0830">Ubiquinone</keyword>
<dbReference type="Proteomes" id="UP000317940">
    <property type="component" value="Unassembled WGS sequence"/>
</dbReference>
<evidence type="ECO:0000259" key="1">
    <source>
        <dbReference type="Pfam" id="PF08242"/>
    </source>
</evidence>
<feature type="domain" description="Methyltransferase type 12" evidence="1">
    <location>
        <begin position="52"/>
        <end position="161"/>
    </location>
</feature>
<proteinExistence type="predicted"/>
<dbReference type="GO" id="GO:0032259">
    <property type="term" value="P:methylation"/>
    <property type="evidence" value="ECO:0007669"/>
    <property type="project" value="UniProtKB-KW"/>
</dbReference>
<protein>
    <submittedName>
        <fullName evidence="2">Ubiquinone/menaquinone biosynthesis C-methylase UbiE</fullName>
    </submittedName>
</protein>
<keyword evidence="3" id="KW-1185">Reference proteome</keyword>
<evidence type="ECO:0000313" key="3">
    <source>
        <dbReference type="Proteomes" id="UP000317940"/>
    </source>
</evidence>
<dbReference type="Pfam" id="PF08242">
    <property type="entry name" value="Methyltransf_12"/>
    <property type="match status" value="1"/>
</dbReference>
<dbReference type="PANTHER" id="PTHR43861">
    <property type="entry name" value="TRANS-ACONITATE 2-METHYLTRANSFERASE-RELATED"/>
    <property type="match status" value="1"/>
</dbReference>
<dbReference type="EMBL" id="VIWT01000001">
    <property type="protein sequence ID" value="TWG01582.1"/>
    <property type="molecule type" value="Genomic_DNA"/>
</dbReference>
<accession>A0A561UQD7</accession>
<name>A0A561UQD7_9ACTN</name>
<gene>
    <name evidence="2" type="ORF">FHX73_115483</name>
</gene>
<reference evidence="2 3" key="1">
    <citation type="submission" date="2019-06" db="EMBL/GenBank/DDBJ databases">
        <title>Sequencing the genomes of 1000 actinobacteria strains.</title>
        <authorList>
            <person name="Klenk H.-P."/>
        </authorList>
    </citation>
    <scope>NUCLEOTIDE SEQUENCE [LARGE SCALE GENOMIC DNA]</scope>
    <source>
        <strain evidence="2 3">DSM 44826</strain>
    </source>
</reference>
<dbReference type="AlphaFoldDB" id="A0A561UQD7"/>